<comment type="function">
    <text evidence="6">Bidirectionally degrades single-stranded DNA into large acid-insoluble oligonucleotides, which are then degraded further into small acid-soluble oligonucleotides.</text>
</comment>
<dbReference type="PIRSF" id="PIRSF006488">
    <property type="entry name" value="Exonuc_VII_S"/>
    <property type="match status" value="1"/>
</dbReference>
<evidence type="ECO:0000256" key="3">
    <source>
        <dbReference type="ARBA" id="ARBA00022722"/>
    </source>
</evidence>
<dbReference type="InterPro" id="IPR003761">
    <property type="entry name" value="Exonuc_VII_S"/>
</dbReference>
<reference evidence="8" key="1">
    <citation type="journal article" date="2019" name="Int. J. Syst. Evol. Microbiol.">
        <title>The Global Catalogue of Microorganisms (GCM) 10K type strain sequencing project: providing services to taxonomists for standard genome sequencing and annotation.</title>
        <authorList>
            <consortium name="The Broad Institute Genomics Platform"/>
            <consortium name="The Broad Institute Genome Sequencing Center for Infectious Disease"/>
            <person name="Wu L."/>
            <person name="Ma J."/>
        </authorList>
    </citation>
    <scope>NUCLEOTIDE SEQUENCE [LARGE SCALE GENOMIC DNA]</scope>
    <source>
        <strain evidence="8">CCUG 63287</strain>
    </source>
</reference>
<dbReference type="HAMAP" id="MF_00337">
    <property type="entry name" value="Exonuc_7_S"/>
    <property type="match status" value="1"/>
</dbReference>
<comment type="subcellular location">
    <subcellularLocation>
        <location evidence="6">Cytoplasm</location>
    </subcellularLocation>
</comment>
<dbReference type="EMBL" id="JBHSGD010000005">
    <property type="protein sequence ID" value="MFC4652801.1"/>
    <property type="molecule type" value="Genomic_DNA"/>
</dbReference>
<keyword evidence="8" id="KW-1185">Reference proteome</keyword>
<dbReference type="RefSeq" id="WP_213533215.1">
    <property type="nucleotide sequence ID" value="NZ_BOVQ01000001.1"/>
</dbReference>
<evidence type="ECO:0000256" key="6">
    <source>
        <dbReference type="HAMAP-Rule" id="MF_00337"/>
    </source>
</evidence>
<evidence type="ECO:0000313" key="7">
    <source>
        <dbReference type="EMBL" id="MFC4652801.1"/>
    </source>
</evidence>
<organism evidence="7 8">
    <name type="scientific">Lactococcus nasutitermitis</name>
    <dbReference type="NCBI Taxonomy" id="1652957"/>
    <lineage>
        <taxon>Bacteria</taxon>
        <taxon>Bacillati</taxon>
        <taxon>Bacillota</taxon>
        <taxon>Bacilli</taxon>
        <taxon>Lactobacillales</taxon>
        <taxon>Streptococcaceae</taxon>
        <taxon>Lactococcus</taxon>
    </lineage>
</organism>
<protein>
    <recommendedName>
        <fullName evidence="6">Exodeoxyribonuclease 7 small subunit</fullName>
        <ecNumber evidence="6">3.1.11.6</ecNumber>
    </recommendedName>
    <alternativeName>
        <fullName evidence="6">Exodeoxyribonuclease VII small subunit</fullName>
        <shortName evidence="6">Exonuclease VII small subunit</shortName>
    </alternativeName>
</protein>
<gene>
    <name evidence="6" type="primary">xseB</name>
    <name evidence="7" type="ORF">ACFO26_07745</name>
</gene>
<dbReference type="Pfam" id="PF02609">
    <property type="entry name" value="Exonuc_VII_S"/>
    <property type="match status" value="1"/>
</dbReference>
<dbReference type="InterPro" id="IPR037004">
    <property type="entry name" value="Exonuc_VII_ssu_sf"/>
</dbReference>
<evidence type="ECO:0000256" key="4">
    <source>
        <dbReference type="ARBA" id="ARBA00022801"/>
    </source>
</evidence>
<accession>A0ABV9JER9</accession>
<proteinExistence type="inferred from homology"/>
<evidence type="ECO:0000313" key="8">
    <source>
        <dbReference type="Proteomes" id="UP001595987"/>
    </source>
</evidence>
<name>A0ABV9JER9_9LACT</name>
<evidence type="ECO:0000256" key="5">
    <source>
        <dbReference type="ARBA" id="ARBA00022839"/>
    </source>
</evidence>
<dbReference type="PANTHER" id="PTHR34137:SF1">
    <property type="entry name" value="EXODEOXYRIBONUCLEASE 7 SMALL SUBUNIT"/>
    <property type="match status" value="1"/>
</dbReference>
<evidence type="ECO:0000256" key="2">
    <source>
        <dbReference type="ARBA" id="ARBA00022490"/>
    </source>
</evidence>
<dbReference type="SUPFAM" id="SSF116842">
    <property type="entry name" value="XseB-like"/>
    <property type="match status" value="1"/>
</dbReference>
<dbReference type="GO" id="GO:0008855">
    <property type="term" value="F:exodeoxyribonuclease VII activity"/>
    <property type="evidence" value="ECO:0007669"/>
    <property type="project" value="UniProtKB-EC"/>
</dbReference>
<keyword evidence="5 6" id="KW-0269">Exonuclease</keyword>
<dbReference type="NCBIfam" id="NF002138">
    <property type="entry name" value="PRK00977.1-2"/>
    <property type="match status" value="1"/>
</dbReference>
<comment type="caution">
    <text evidence="7">The sequence shown here is derived from an EMBL/GenBank/DDBJ whole genome shotgun (WGS) entry which is preliminary data.</text>
</comment>
<dbReference type="NCBIfam" id="TIGR01280">
    <property type="entry name" value="xseB"/>
    <property type="match status" value="1"/>
</dbReference>
<keyword evidence="2 6" id="KW-0963">Cytoplasm</keyword>
<dbReference type="Gene3D" id="1.10.287.1040">
    <property type="entry name" value="Exonuclease VII, small subunit"/>
    <property type="match status" value="1"/>
</dbReference>
<evidence type="ECO:0000256" key="1">
    <source>
        <dbReference type="ARBA" id="ARBA00009998"/>
    </source>
</evidence>
<keyword evidence="4 6" id="KW-0378">Hydrolase</keyword>
<dbReference type="PANTHER" id="PTHR34137">
    <property type="entry name" value="EXODEOXYRIBONUCLEASE 7 SMALL SUBUNIT"/>
    <property type="match status" value="1"/>
</dbReference>
<dbReference type="EC" id="3.1.11.6" evidence="6"/>
<comment type="similarity">
    <text evidence="1 6">Belongs to the XseB family.</text>
</comment>
<comment type="subunit">
    <text evidence="6">Heterooligomer composed of large and small subunits.</text>
</comment>
<sequence>MVNKKDEAKFEDNLGELELIVKKLENGDVALEDAISEFQRGMQLSEKLKKTLTDAEKTLVTVVGENGEEKVMKEGE</sequence>
<keyword evidence="3 6" id="KW-0540">Nuclease</keyword>
<dbReference type="Proteomes" id="UP001595987">
    <property type="component" value="Unassembled WGS sequence"/>
</dbReference>
<comment type="catalytic activity">
    <reaction evidence="6">
        <text>Exonucleolytic cleavage in either 5'- to 3'- or 3'- to 5'-direction to yield nucleoside 5'-phosphates.</text>
        <dbReference type="EC" id="3.1.11.6"/>
    </reaction>
</comment>